<evidence type="ECO:0000256" key="2">
    <source>
        <dbReference type="ARBA" id="ARBA00023157"/>
    </source>
</evidence>
<name>A0A8H6F056_CANAX</name>
<feature type="signal peptide" evidence="5">
    <location>
        <begin position="1"/>
        <end position="16"/>
    </location>
</feature>
<comment type="caution">
    <text evidence="6">The sequence shown here is derived from an EMBL/GenBank/DDBJ whole genome shotgun (WGS) entry which is preliminary data.</text>
</comment>
<dbReference type="Gene3D" id="1.10.260.130">
    <property type="match status" value="1"/>
</dbReference>
<evidence type="ECO:0000256" key="4">
    <source>
        <dbReference type="ARBA" id="ARBA00023369"/>
    </source>
</evidence>
<dbReference type="Gene3D" id="3.40.50.1820">
    <property type="entry name" value="alpha/beta hydrolase"/>
    <property type="match status" value="1"/>
</dbReference>
<evidence type="ECO:0000313" key="7">
    <source>
        <dbReference type="Proteomes" id="UP000536275"/>
    </source>
</evidence>
<dbReference type="EMBL" id="JABWAD010000061">
    <property type="protein sequence ID" value="KAF6062706.1"/>
    <property type="molecule type" value="Genomic_DNA"/>
</dbReference>
<evidence type="ECO:0000256" key="5">
    <source>
        <dbReference type="SAM" id="SignalP"/>
    </source>
</evidence>
<dbReference type="GO" id="GO:0016042">
    <property type="term" value="P:lipid catabolic process"/>
    <property type="evidence" value="ECO:0007669"/>
    <property type="project" value="InterPro"/>
</dbReference>
<reference evidence="6 7" key="1">
    <citation type="submission" date="2020-03" db="EMBL/GenBank/DDBJ databases">
        <title>FDA dAtabase for Regulatory Grade micrObial Sequences (FDA-ARGOS): Supporting development and validation of Infectious Disease Dx tests.</title>
        <authorList>
            <person name="Campos J."/>
            <person name="Goldberg B."/>
            <person name="Tallon L."/>
            <person name="Sadzewicz L."/>
            <person name="Vavikolanu K."/>
            <person name="Mehta A."/>
            <person name="Aluvathingal J."/>
            <person name="Nadendla S."/>
            <person name="Nandy P."/>
            <person name="Geyer C."/>
            <person name="Yan Y."/>
            <person name="Sichtig H."/>
        </authorList>
    </citation>
    <scope>NUCLEOTIDE SEQUENCE [LARGE SCALE GENOMIC DNA]</scope>
    <source>
        <strain evidence="6 7">FDAARGOS_656</strain>
    </source>
</reference>
<keyword evidence="2" id="KW-1015">Disulfide bond</keyword>
<sequence length="430" mass="46752">MKTLVVLCTLLSIIFASPLSLKSPLVDDFYNPPRGYESAKLGEILKLRKTPGKISSLFIPVEVKNSWQLLVRSEDSFGNAAAIVTTVIEPFNADPSKVVSYQSWEDAANIECSPSYVPLLDKGCFVVLPDYEGPKSTFGVGRQSGKATLDSIKAVLKTKDFSGINDDAQVAMWGYSGGTIAAGWAATLQPKYAQELKKNLIGAALGGFVINITATAEATDGTLFAGLIPNALNGLANEFPDFKKRMRAILHFAFDQVFTGDHRYFEQGYGLLEEEVFNRTISGNSLLYMGQEYLPDIPIFVYHGSLDGIVPIPDVHGVYKNWCDWGIDSFEFAEDSLNGYLTEIVVGAPAAITWLDARFDGQPVVEGCKKTTRITDFSYPNISDSTRNFFKGILDSLTASQLGPGVTSDNVTLSGLTGFMGGLSKFKKSV</sequence>
<comment type="catalytic activity">
    <reaction evidence="4">
        <text>a triacylglycerol + H2O = a diacylglycerol + a fatty acid + H(+)</text>
        <dbReference type="Rhea" id="RHEA:12044"/>
        <dbReference type="ChEBI" id="CHEBI:15377"/>
        <dbReference type="ChEBI" id="CHEBI:15378"/>
        <dbReference type="ChEBI" id="CHEBI:17855"/>
        <dbReference type="ChEBI" id="CHEBI:18035"/>
        <dbReference type="ChEBI" id="CHEBI:28868"/>
        <dbReference type="EC" id="3.1.1.3"/>
    </reaction>
    <physiologicalReaction direction="left-to-right" evidence="4">
        <dbReference type="Rhea" id="RHEA:12045"/>
    </physiologicalReaction>
</comment>
<dbReference type="InterPro" id="IPR029058">
    <property type="entry name" value="AB_hydrolase_fold"/>
</dbReference>
<accession>A0A8H6F056</accession>
<proteinExistence type="predicted"/>
<organism evidence="6 7">
    <name type="scientific">Candida albicans</name>
    <name type="common">Yeast</name>
    <dbReference type="NCBI Taxonomy" id="5476"/>
    <lineage>
        <taxon>Eukaryota</taxon>
        <taxon>Fungi</taxon>
        <taxon>Dikarya</taxon>
        <taxon>Ascomycota</taxon>
        <taxon>Saccharomycotina</taxon>
        <taxon>Pichiomycetes</taxon>
        <taxon>Debaryomycetaceae</taxon>
        <taxon>Candida/Lodderomyces clade</taxon>
        <taxon>Candida</taxon>
    </lineage>
</organism>
<dbReference type="PANTHER" id="PTHR34853">
    <property type="match status" value="1"/>
</dbReference>
<dbReference type="PANTHER" id="PTHR34853:SF1">
    <property type="entry name" value="LIPASE 5"/>
    <property type="match status" value="1"/>
</dbReference>
<dbReference type="AlphaFoldDB" id="A0A8H6F056"/>
<evidence type="ECO:0000313" key="6">
    <source>
        <dbReference type="EMBL" id="KAF6062706.1"/>
    </source>
</evidence>
<dbReference type="Proteomes" id="UP000536275">
    <property type="component" value="Unassembled WGS sequence"/>
</dbReference>
<protein>
    <submittedName>
        <fullName evidence="6">Secretory lipase family protein</fullName>
    </submittedName>
</protein>
<evidence type="ECO:0000256" key="1">
    <source>
        <dbReference type="ARBA" id="ARBA00022729"/>
    </source>
</evidence>
<evidence type="ECO:0000256" key="3">
    <source>
        <dbReference type="ARBA" id="ARBA00023180"/>
    </source>
</evidence>
<dbReference type="GO" id="GO:0004806">
    <property type="term" value="F:triacylglycerol lipase activity"/>
    <property type="evidence" value="ECO:0007669"/>
    <property type="project" value="UniProtKB-EC"/>
</dbReference>
<keyword evidence="1 5" id="KW-0732">Signal</keyword>
<gene>
    <name evidence="6" type="ORF">FOB64_005764</name>
</gene>
<feature type="chain" id="PRO_5034213138" evidence="5">
    <location>
        <begin position="17"/>
        <end position="430"/>
    </location>
</feature>
<keyword evidence="3" id="KW-0325">Glycoprotein</keyword>
<dbReference type="InterPro" id="IPR005152">
    <property type="entry name" value="Lipase_secreted"/>
</dbReference>
<dbReference type="Pfam" id="PF03583">
    <property type="entry name" value="LIP"/>
    <property type="match status" value="2"/>
</dbReference>
<dbReference type="SUPFAM" id="SSF53474">
    <property type="entry name" value="alpha/beta-Hydrolases"/>
    <property type="match status" value="1"/>
</dbReference>